<name>A0A8S5M7A7_9CAUD</name>
<protein>
    <submittedName>
        <fullName evidence="1">Uncharacterized protein</fullName>
    </submittedName>
</protein>
<proteinExistence type="predicted"/>
<accession>A0A8S5M7A7</accession>
<organism evidence="1">
    <name type="scientific">Siphoviridae sp. ctrgt10</name>
    <dbReference type="NCBI Taxonomy" id="2826479"/>
    <lineage>
        <taxon>Viruses</taxon>
        <taxon>Duplodnaviria</taxon>
        <taxon>Heunggongvirae</taxon>
        <taxon>Uroviricota</taxon>
        <taxon>Caudoviricetes</taxon>
    </lineage>
</organism>
<sequence length="43" mass="5034">MKYTLNTIIWTADDEESIEENRKTLKQQECAMNILTDVCKKGK</sequence>
<dbReference type="EMBL" id="BK014839">
    <property type="protein sequence ID" value="DAD78106.1"/>
    <property type="molecule type" value="Genomic_DNA"/>
</dbReference>
<reference evidence="1" key="1">
    <citation type="journal article" date="2021" name="Proc. Natl. Acad. Sci. U.S.A.">
        <title>A Catalog of Tens of Thousands of Viruses from Human Metagenomes Reveals Hidden Associations with Chronic Diseases.</title>
        <authorList>
            <person name="Tisza M.J."/>
            <person name="Buck C.B."/>
        </authorList>
    </citation>
    <scope>NUCLEOTIDE SEQUENCE</scope>
    <source>
        <strain evidence="1">Ctrgt10</strain>
    </source>
</reference>
<evidence type="ECO:0000313" key="1">
    <source>
        <dbReference type="EMBL" id="DAD78106.1"/>
    </source>
</evidence>